<organism evidence="1 2">
    <name type="scientific">Blautia acetigignens</name>
    <dbReference type="NCBI Taxonomy" id="2981783"/>
    <lineage>
        <taxon>Bacteria</taxon>
        <taxon>Bacillati</taxon>
        <taxon>Bacillota</taxon>
        <taxon>Clostridia</taxon>
        <taxon>Lachnospirales</taxon>
        <taxon>Lachnospiraceae</taxon>
        <taxon>Blautia</taxon>
    </lineage>
</organism>
<evidence type="ECO:0000313" key="2">
    <source>
        <dbReference type="Proteomes" id="UP001470752"/>
    </source>
</evidence>
<sequence>MGEIAARRIVKDNQKKIVENLIEGKIMFEDQFEDPITRTVVVEIRRIIEEEYGLEEGSISCMEIPINGEWKYVFWRDVEENGISLDNIKEMARIHFTK</sequence>
<name>A0ABV1CJG4_9FIRM</name>
<protein>
    <submittedName>
        <fullName evidence="1">Uncharacterized protein</fullName>
    </submittedName>
</protein>
<keyword evidence="2" id="KW-1185">Reference proteome</keyword>
<reference evidence="1 2" key="1">
    <citation type="submission" date="2024-04" db="EMBL/GenBank/DDBJ databases">
        <title>Human intestinal bacterial collection.</title>
        <authorList>
            <person name="Pauvert C."/>
            <person name="Hitch T.C.A."/>
            <person name="Clavel T."/>
        </authorList>
    </citation>
    <scope>NUCLEOTIDE SEQUENCE [LARGE SCALE GENOMIC DNA]</scope>
    <source>
        <strain evidence="1 2">CLA-AA-H161</strain>
    </source>
</reference>
<evidence type="ECO:0000313" key="1">
    <source>
        <dbReference type="EMBL" id="MEQ2412388.1"/>
    </source>
</evidence>
<dbReference type="Proteomes" id="UP001470752">
    <property type="component" value="Unassembled WGS sequence"/>
</dbReference>
<accession>A0ABV1CJG4</accession>
<dbReference type="RefSeq" id="WP_349082786.1">
    <property type="nucleotide sequence ID" value="NZ_JBBNFW010000126.1"/>
</dbReference>
<gene>
    <name evidence="1" type="ORF">AAAX94_04990</name>
</gene>
<comment type="caution">
    <text evidence="1">The sequence shown here is derived from an EMBL/GenBank/DDBJ whole genome shotgun (WGS) entry which is preliminary data.</text>
</comment>
<proteinExistence type="predicted"/>
<dbReference type="EMBL" id="JBBNFW010000126">
    <property type="protein sequence ID" value="MEQ2412388.1"/>
    <property type="molecule type" value="Genomic_DNA"/>
</dbReference>